<evidence type="ECO:0000313" key="2">
    <source>
        <dbReference type="Proteomes" id="UP000033452"/>
    </source>
</evidence>
<organism evidence="1 2">
    <name type="scientific">Pseudoalteromonas rubra</name>
    <dbReference type="NCBI Taxonomy" id="43658"/>
    <lineage>
        <taxon>Bacteria</taxon>
        <taxon>Pseudomonadati</taxon>
        <taxon>Pseudomonadota</taxon>
        <taxon>Gammaproteobacteria</taxon>
        <taxon>Alteromonadales</taxon>
        <taxon>Pseudoalteromonadaceae</taxon>
        <taxon>Pseudoalteromonas</taxon>
    </lineage>
</organism>
<evidence type="ECO:0000313" key="1">
    <source>
        <dbReference type="EMBL" id="KJZ10231.1"/>
    </source>
</evidence>
<dbReference type="EMBL" id="JXYA01000016">
    <property type="protein sequence ID" value="KJZ10231.1"/>
    <property type="molecule type" value="Genomic_DNA"/>
</dbReference>
<keyword evidence="2" id="KW-1185">Reference proteome</keyword>
<comment type="caution">
    <text evidence="1">The sequence shown here is derived from an EMBL/GenBank/DDBJ whole genome shotgun (WGS) entry which is preliminary data.</text>
</comment>
<reference evidence="1 2" key="1">
    <citation type="journal article" date="2015" name="BMC Genomics">
        <title>Genome mining reveals unlocked bioactive potential of marine Gram-negative bacteria.</title>
        <authorList>
            <person name="Machado H."/>
            <person name="Sonnenschein E.C."/>
            <person name="Melchiorsen J."/>
            <person name="Gram L."/>
        </authorList>
    </citation>
    <scope>NUCLEOTIDE SEQUENCE [LARGE SCALE GENOMIC DNA]</scope>
    <source>
        <strain evidence="1 2">S2471</strain>
    </source>
</reference>
<protein>
    <submittedName>
        <fullName evidence="1">Uncharacterized protein</fullName>
    </submittedName>
</protein>
<dbReference type="PATRIC" id="fig|43658.5.peg.1764"/>
<accession>A0A0F4QRA9</accession>
<dbReference type="Proteomes" id="UP000033452">
    <property type="component" value="Unassembled WGS sequence"/>
</dbReference>
<gene>
    <name evidence="1" type="ORF">TW77_08400</name>
</gene>
<dbReference type="AlphaFoldDB" id="A0A0F4QRA9"/>
<name>A0A0F4QRA9_9GAMM</name>
<proteinExistence type="predicted"/>
<sequence>MSLFSPLHDCTNIGNKQCVGVLLKNQSQKADTQIFNGNTIINKNGRGAEFHVQTEYSQQARHYDLYRVH</sequence>